<dbReference type="HOGENOM" id="CLU_044585_0_0_5"/>
<gene>
    <name evidence="2" type="ORF">LPU83_2516</name>
</gene>
<reference evidence="2" key="1">
    <citation type="submission" date="2013-11" db="EMBL/GenBank/DDBJ databases">
        <title>Draft genome sequence of the broad-host-range Rhizobium sp. LPU83 strain, a member of the low-genetic diversity Oregon-like Rhizobium sp. group.</title>
        <authorList>
            <person name="Wibberg D."/>
            <person name="Puehler A."/>
            <person name="Schlueter A."/>
        </authorList>
    </citation>
    <scope>NUCLEOTIDE SEQUENCE [LARGE SCALE GENOMIC DNA]</scope>
    <source>
        <strain evidence="2">LPU83</strain>
    </source>
</reference>
<dbReference type="PATRIC" id="fig|348824.6.peg.2714"/>
<protein>
    <submittedName>
        <fullName evidence="2">Uncharacterized protein</fullName>
    </submittedName>
</protein>
<organism evidence="2 3">
    <name type="scientific">Rhizobium favelukesii</name>
    <dbReference type="NCBI Taxonomy" id="348824"/>
    <lineage>
        <taxon>Bacteria</taxon>
        <taxon>Pseudomonadati</taxon>
        <taxon>Pseudomonadota</taxon>
        <taxon>Alphaproteobacteria</taxon>
        <taxon>Hyphomicrobiales</taxon>
        <taxon>Rhizobiaceae</taxon>
        <taxon>Rhizobium/Agrobacterium group</taxon>
        <taxon>Rhizobium</taxon>
    </lineage>
</organism>
<keyword evidence="1" id="KW-0472">Membrane</keyword>
<dbReference type="AlphaFoldDB" id="W6RCY3"/>
<name>W6RCY3_9HYPH</name>
<keyword evidence="1" id="KW-0812">Transmembrane</keyword>
<evidence type="ECO:0000313" key="2">
    <source>
        <dbReference type="EMBL" id="CDM58170.1"/>
    </source>
</evidence>
<evidence type="ECO:0000256" key="1">
    <source>
        <dbReference type="SAM" id="Phobius"/>
    </source>
</evidence>
<feature type="transmembrane region" description="Helical" evidence="1">
    <location>
        <begin position="152"/>
        <end position="171"/>
    </location>
</feature>
<dbReference type="EMBL" id="HG916852">
    <property type="protein sequence ID" value="CDM58170.1"/>
    <property type="molecule type" value="Genomic_DNA"/>
</dbReference>
<dbReference type="eggNOG" id="ENOG5031C2J">
    <property type="taxonomic scope" value="Bacteria"/>
</dbReference>
<evidence type="ECO:0000313" key="3">
    <source>
        <dbReference type="Proteomes" id="UP000019443"/>
    </source>
</evidence>
<dbReference type="KEGG" id="rhl:LPU83_2516"/>
<sequence>MYRGQENSRSLGVWMAKSPSLSARGTSKLKATADISMLIQSRISPPYSSAANGKAVHRSTVHSWRPWRDWTSTPMQRQRGPLSQLRHTKWGCTFCLTIARKCKRSPAGRGASGMMSSALERATAEGTPHEGRVQGKQMIVVPRRITRRRPHFIAMMLVPFFLICGLPKVAIADPVTDDGRALITAIGKNDFLSARTILRRGNVDGNGFADGRFKRSFVKEALYGQADDRLIDLLMENGADQKGWDYFAGRLSSAYAVAVGGVKRRGAESTVRIIRALRSKKFEHIRGVKENISLLAVNGLPYPDFLSIVDELAADGIDLKGEFRNGTLKMVRVFDTGLEATWPYLLKIIDVNEADAWGNTITSVYAGANCTVESWQEDNPNWFCNEDPARLRKIETAVHSPGFKGDTLLLKAGGWTTFDYLGFTSGQTGSCFSIPRDVSPVQDEIQDFVKSTFSGELSQWTPVKDPSCSVRGSTVICKCLRP</sequence>
<keyword evidence="1" id="KW-1133">Transmembrane helix</keyword>
<accession>W6RCY3</accession>
<keyword evidence="3" id="KW-1185">Reference proteome</keyword>
<proteinExistence type="predicted"/>
<dbReference type="Proteomes" id="UP000019443">
    <property type="component" value="Chromosome"/>
</dbReference>